<keyword evidence="3" id="KW-0456">Lyase</keyword>
<evidence type="ECO:0000256" key="1">
    <source>
        <dbReference type="ARBA" id="ARBA00005254"/>
    </source>
</evidence>
<comment type="catalytic activity">
    <reaction evidence="5">
        <text>a 4-saturated-(3S)-3-hydroxyacyl-CoA = a (3E)-enoyl-CoA + H2O</text>
        <dbReference type="Rhea" id="RHEA:20724"/>
        <dbReference type="ChEBI" id="CHEBI:15377"/>
        <dbReference type="ChEBI" id="CHEBI:58521"/>
        <dbReference type="ChEBI" id="CHEBI:137480"/>
        <dbReference type="EC" id="4.2.1.17"/>
    </reaction>
</comment>
<dbReference type="EMBL" id="BJMM01000003">
    <property type="protein sequence ID" value="GEB48544.1"/>
    <property type="molecule type" value="Genomic_DNA"/>
</dbReference>
<dbReference type="AlphaFoldDB" id="A0A4Y3QT02"/>
<comment type="caution">
    <text evidence="7">The sequence shown here is derived from an EMBL/GenBank/DDBJ whole genome shotgun (WGS) entry which is preliminary data.</text>
</comment>
<dbReference type="GO" id="GO:0004300">
    <property type="term" value="F:enoyl-CoA hydratase activity"/>
    <property type="evidence" value="ECO:0007669"/>
    <property type="project" value="UniProtKB-EC"/>
</dbReference>
<dbReference type="InterPro" id="IPR029045">
    <property type="entry name" value="ClpP/crotonase-like_dom_sf"/>
</dbReference>
<dbReference type="PANTHER" id="PTHR11941">
    <property type="entry name" value="ENOYL-COA HYDRATASE-RELATED"/>
    <property type="match status" value="1"/>
</dbReference>
<proteinExistence type="inferred from homology"/>
<evidence type="ECO:0000256" key="6">
    <source>
        <dbReference type="RuleBase" id="RU003707"/>
    </source>
</evidence>
<dbReference type="GO" id="GO:0006635">
    <property type="term" value="P:fatty acid beta-oxidation"/>
    <property type="evidence" value="ECO:0007669"/>
    <property type="project" value="TreeGrafter"/>
</dbReference>
<evidence type="ECO:0000256" key="5">
    <source>
        <dbReference type="ARBA" id="ARBA00023717"/>
    </source>
</evidence>
<gene>
    <name evidence="7" type="primary">caiD</name>
    <name evidence="7" type="ORF">SCA03_10950</name>
</gene>
<dbReference type="FunFam" id="3.90.226.10:FF:000009">
    <property type="entry name" value="Carnitinyl-CoA dehydratase"/>
    <property type="match status" value="1"/>
</dbReference>
<name>A0A4Y3QT02_STRCI</name>
<evidence type="ECO:0000256" key="4">
    <source>
        <dbReference type="ARBA" id="ARBA00023709"/>
    </source>
</evidence>
<comment type="catalytic activity">
    <reaction evidence="4">
        <text>a (3S)-3-hydroxyacyl-CoA = a (2E)-enoyl-CoA + H2O</text>
        <dbReference type="Rhea" id="RHEA:16105"/>
        <dbReference type="ChEBI" id="CHEBI:15377"/>
        <dbReference type="ChEBI" id="CHEBI:57318"/>
        <dbReference type="ChEBI" id="CHEBI:58856"/>
        <dbReference type="EC" id="4.2.1.17"/>
    </reaction>
</comment>
<dbReference type="PROSITE" id="PS00166">
    <property type="entry name" value="ENOYL_COA_HYDRATASE"/>
    <property type="match status" value="1"/>
</dbReference>
<comment type="similarity">
    <text evidence="1 6">Belongs to the enoyl-CoA hydratase/isomerase family.</text>
</comment>
<dbReference type="OrthoDB" id="9775794at2"/>
<accession>A0A4Y3QT02</accession>
<reference evidence="7 8" key="1">
    <citation type="submission" date="2019-06" db="EMBL/GenBank/DDBJ databases">
        <title>Whole genome shotgun sequence of Streptomyces cacaoi subsp. cacaoi NBRC 12748.</title>
        <authorList>
            <person name="Hosoyama A."/>
            <person name="Uohara A."/>
            <person name="Ohji S."/>
            <person name="Ichikawa N."/>
        </authorList>
    </citation>
    <scope>NUCLEOTIDE SEQUENCE [LARGE SCALE GENOMIC DNA]</scope>
    <source>
        <strain evidence="7 8">NBRC 12748</strain>
    </source>
</reference>
<keyword evidence="8" id="KW-1185">Reference proteome</keyword>
<dbReference type="Gene3D" id="1.10.12.10">
    <property type="entry name" value="Lyase 2-enoyl-coa Hydratase, Chain A, domain 2"/>
    <property type="match status" value="1"/>
</dbReference>
<dbReference type="Proteomes" id="UP000319210">
    <property type="component" value="Unassembled WGS sequence"/>
</dbReference>
<dbReference type="PANTHER" id="PTHR11941:SF54">
    <property type="entry name" value="ENOYL-COA HYDRATASE, MITOCHONDRIAL"/>
    <property type="match status" value="1"/>
</dbReference>
<dbReference type="InterPro" id="IPR018376">
    <property type="entry name" value="Enoyl-CoA_hyd/isom_CS"/>
</dbReference>
<organism evidence="7 8">
    <name type="scientific">Streptomyces cacaoi</name>
    <dbReference type="NCBI Taxonomy" id="1898"/>
    <lineage>
        <taxon>Bacteria</taxon>
        <taxon>Bacillati</taxon>
        <taxon>Actinomycetota</taxon>
        <taxon>Actinomycetes</taxon>
        <taxon>Kitasatosporales</taxon>
        <taxon>Streptomycetaceae</taxon>
        <taxon>Streptomyces</taxon>
    </lineage>
</organism>
<evidence type="ECO:0000256" key="3">
    <source>
        <dbReference type="ARBA" id="ARBA00023239"/>
    </source>
</evidence>
<dbReference type="InterPro" id="IPR001753">
    <property type="entry name" value="Enoyl-CoA_hydra/iso"/>
</dbReference>
<dbReference type="Gene3D" id="3.90.226.10">
    <property type="entry name" value="2-enoyl-CoA Hydratase, Chain A, domain 1"/>
    <property type="match status" value="1"/>
</dbReference>
<dbReference type="CDD" id="cd06558">
    <property type="entry name" value="crotonase-like"/>
    <property type="match status" value="1"/>
</dbReference>
<protein>
    <recommendedName>
        <fullName evidence="2">enoyl-CoA hydratase</fullName>
        <ecNumber evidence="2">4.2.1.17</ecNumber>
    </recommendedName>
</protein>
<sequence length="273" mass="28506">MGEAAEEYGARSEAVRLEDRDGILLITLDRPKANAIDVATSRALYAAFDRLRREDGLRAAVLTGAGERFFSAGWDLKAAAAGGEGIEADHGPGGFAGLTELFDLDKPVIAAVNGLAVGGGFELALAADLIVAEEHAEFALPEVGIGMIPDSGGVLRLPKRLPRAVASELLLTGRRMSAGEAARWGLVNEVTTGPGSAVESALALGRRIAEGAPLAVAAVQEVLRATEPLGVADGYARMRGGALPRYRAMLDSADAQEGPRAFAEKRAPRWQGR</sequence>
<evidence type="ECO:0000256" key="2">
    <source>
        <dbReference type="ARBA" id="ARBA00012076"/>
    </source>
</evidence>
<dbReference type="EC" id="4.2.1.17" evidence="2"/>
<dbReference type="Pfam" id="PF00378">
    <property type="entry name" value="ECH_1"/>
    <property type="match status" value="1"/>
</dbReference>
<evidence type="ECO:0000313" key="7">
    <source>
        <dbReference type="EMBL" id="GEB48544.1"/>
    </source>
</evidence>
<evidence type="ECO:0000313" key="8">
    <source>
        <dbReference type="Proteomes" id="UP000319210"/>
    </source>
</evidence>
<dbReference type="RefSeq" id="WP_086814748.1">
    <property type="nucleotide sequence ID" value="NZ_BJMM01000003.1"/>
</dbReference>
<dbReference type="InterPro" id="IPR014748">
    <property type="entry name" value="Enoyl-CoA_hydra_C"/>
</dbReference>
<dbReference type="SUPFAM" id="SSF52096">
    <property type="entry name" value="ClpP/crotonase"/>
    <property type="match status" value="1"/>
</dbReference>